<protein>
    <submittedName>
        <fullName evidence="1">Uncharacterized protein</fullName>
    </submittedName>
</protein>
<dbReference type="EMBL" id="CM042886">
    <property type="protein sequence ID" value="KAI4340835.1"/>
    <property type="molecule type" value="Genomic_DNA"/>
</dbReference>
<reference evidence="2" key="1">
    <citation type="journal article" date="2023" name="Front. Plant Sci.">
        <title>Chromosomal-level genome assembly of Melastoma candidum provides insights into trichome evolution.</title>
        <authorList>
            <person name="Zhong Y."/>
            <person name="Wu W."/>
            <person name="Sun C."/>
            <person name="Zou P."/>
            <person name="Liu Y."/>
            <person name="Dai S."/>
            <person name="Zhou R."/>
        </authorList>
    </citation>
    <scope>NUCLEOTIDE SEQUENCE [LARGE SCALE GENOMIC DNA]</scope>
</reference>
<keyword evidence="2" id="KW-1185">Reference proteome</keyword>
<sequence length="85" mass="10023">MQCYQERVSRAFNKKVRPVTYKPSDLVLKWIIPNVKDPRRKFSPNYDGPYVVKQAFSGGALILIKMERVVLPYPINVDSLRRYYT</sequence>
<comment type="caution">
    <text evidence="1">The sequence shown here is derived from an EMBL/GenBank/DDBJ whole genome shotgun (WGS) entry which is preliminary data.</text>
</comment>
<dbReference type="Proteomes" id="UP001057402">
    <property type="component" value="Chromosome 7"/>
</dbReference>
<organism evidence="1 2">
    <name type="scientific">Melastoma candidum</name>
    <dbReference type="NCBI Taxonomy" id="119954"/>
    <lineage>
        <taxon>Eukaryota</taxon>
        <taxon>Viridiplantae</taxon>
        <taxon>Streptophyta</taxon>
        <taxon>Embryophyta</taxon>
        <taxon>Tracheophyta</taxon>
        <taxon>Spermatophyta</taxon>
        <taxon>Magnoliopsida</taxon>
        <taxon>eudicotyledons</taxon>
        <taxon>Gunneridae</taxon>
        <taxon>Pentapetalae</taxon>
        <taxon>rosids</taxon>
        <taxon>malvids</taxon>
        <taxon>Myrtales</taxon>
        <taxon>Melastomataceae</taxon>
        <taxon>Melastomatoideae</taxon>
        <taxon>Melastomateae</taxon>
        <taxon>Melastoma</taxon>
    </lineage>
</organism>
<evidence type="ECO:0000313" key="1">
    <source>
        <dbReference type="EMBL" id="KAI4340835.1"/>
    </source>
</evidence>
<gene>
    <name evidence="1" type="ORF">MLD38_025636</name>
</gene>
<evidence type="ECO:0000313" key="2">
    <source>
        <dbReference type="Proteomes" id="UP001057402"/>
    </source>
</evidence>
<name>A0ACB9P2X1_9MYRT</name>
<proteinExistence type="predicted"/>
<accession>A0ACB9P2X1</accession>